<evidence type="ECO:0000256" key="1">
    <source>
        <dbReference type="ARBA" id="ARBA00011073"/>
    </source>
</evidence>
<name>A0A2A9ETY0_9MICO</name>
<organism evidence="10 11">
    <name type="scientific">Isoptericola jiangsuensis</name>
    <dbReference type="NCBI Taxonomy" id="548579"/>
    <lineage>
        <taxon>Bacteria</taxon>
        <taxon>Bacillati</taxon>
        <taxon>Actinomycetota</taxon>
        <taxon>Actinomycetes</taxon>
        <taxon>Micrococcales</taxon>
        <taxon>Promicromonosporaceae</taxon>
        <taxon>Isoptericola</taxon>
    </lineage>
</organism>
<dbReference type="InterPro" id="IPR013783">
    <property type="entry name" value="Ig-like_fold"/>
</dbReference>
<dbReference type="PANTHER" id="PTHR43806">
    <property type="entry name" value="PEPTIDASE S8"/>
    <property type="match status" value="1"/>
</dbReference>
<gene>
    <name evidence="10" type="ORF">ATJ88_0364</name>
</gene>
<dbReference type="InterPro" id="IPR015500">
    <property type="entry name" value="Peptidase_S8_subtilisin-rel"/>
</dbReference>
<comment type="caution">
    <text evidence="10">The sequence shown here is derived from an EMBL/GenBank/DDBJ whole genome shotgun (WGS) entry which is preliminary data.</text>
</comment>
<dbReference type="Gene3D" id="3.40.50.200">
    <property type="entry name" value="Peptidase S8/S53 domain"/>
    <property type="match status" value="1"/>
</dbReference>
<feature type="chain" id="PRO_5012315218" evidence="8">
    <location>
        <begin position="27"/>
        <end position="1110"/>
    </location>
</feature>
<evidence type="ECO:0000256" key="5">
    <source>
        <dbReference type="PIRSR" id="PIRSR615500-1"/>
    </source>
</evidence>
<feature type="active site" description="Charge relay system" evidence="5 6">
    <location>
        <position position="236"/>
    </location>
</feature>
<evidence type="ECO:0000256" key="4">
    <source>
        <dbReference type="ARBA" id="ARBA00022825"/>
    </source>
</evidence>
<dbReference type="InterPro" id="IPR000209">
    <property type="entry name" value="Peptidase_S8/S53_dom"/>
</dbReference>
<dbReference type="Proteomes" id="UP000224130">
    <property type="component" value="Unassembled WGS sequence"/>
</dbReference>
<evidence type="ECO:0000313" key="11">
    <source>
        <dbReference type="Proteomes" id="UP000224130"/>
    </source>
</evidence>
<dbReference type="InterPro" id="IPR050131">
    <property type="entry name" value="Peptidase_S8_subtilisin-like"/>
</dbReference>
<dbReference type="PROSITE" id="PS00138">
    <property type="entry name" value="SUBTILASE_SER"/>
    <property type="match status" value="1"/>
</dbReference>
<keyword evidence="8" id="KW-0732">Signal</keyword>
<proteinExistence type="inferred from homology"/>
<dbReference type="Pfam" id="PF00082">
    <property type="entry name" value="Peptidase_S8"/>
    <property type="match status" value="1"/>
</dbReference>
<keyword evidence="3 6" id="KW-0378">Hydrolase</keyword>
<keyword evidence="4 6" id="KW-0720">Serine protease</keyword>
<keyword evidence="2 6" id="KW-0645">Protease</keyword>
<keyword evidence="11" id="KW-1185">Reference proteome</keyword>
<feature type="active site" description="Charge relay system" evidence="5 6">
    <location>
        <position position="441"/>
    </location>
</feature>
<dbReference type="RefSeq" id="WP_098462340.1">
    <property type="nucleotide sequence ID" value="NZ_PDJJ01000001.1"/>
</dbReference>
<dbReference type="AlphaFoldDB" id="A0A2A9ETY0"/>
<dbReference type="InterPro" id="IPR023827">
    <property type="entry name" value="Peptidase_S8_Asp-AS"/>
</dbReference>
<accession>A0A2A9ETY0</accession>
<dbReference type="PRINTS" id="PR00723">
    <property type="entry name" value="SUBTILISIN"/>
</dbReference>
<evidence type="ECO:0000313" key="10">
    <source>
        <dbReference type="EMBL" id="PFG41722.1"/>
    </source>
</evidence>
<dbReference type="EMBL" id="PDJJ01000001">
    <property type="protein sequence ID" value="PFG41722.1"/>
    <property type="molecule type" value="Genomic_DNA"/>
</dbReference>
<reference evidence="10 11" key="1">
    <citation type="submission" date="2017-10" db="EMBL/GenBank/DDBJ databases">
        <title>Sequencing the genomes of 1000 actinobacteria strains.</title>
        <authorList>
            <person name="Klenk H.-P."/>
        </authorList>
    </citation>
    <scope>NUCLEOTIDE SEQUENCE [LARGE SCALE GENOMIC DNA]</scope>
    <source>
        <strain evidence="10 11">DSM 21863</strain>
    </source>
</reference>
<feature type="domain" description="Peptidase S8/S53" evidence="9">
    <location>
        <begin position="227"/>
        <end position="486"/>
    </location>
</feature>
<dbReference type="GO" id="GO:0005975">
    <property type="term" value="P:carbohydrate metabolic process"/>
    <property type="evidence" value="ECO:0007669"/>
    <property type="project" value="UniProtKB-ARBA"/>
</dbReference>
<dbReference type="SUPFAM" id="SSF52743">
    <property type="entry name" value="Subtilisin-like"/>
    <property type="match status" value="1"/>
</dbReference>
<dbReference type="Gene3D" id="2.60.40.10">
    <property type="entry name" value="Immunoglobulins"/>
    <property type="match status" value="1"/>
</dbReference>
<evidence type="ECO:0000256" key="6">
    <source>
        <dbReference type="PROSITE-ProRule" id="PRU01240"/>
    </source>
</evidence>
<feature type="signal peptide" evidence="8">
    <location>
        <begin position="1"/>
        <end position="26"/>
    </location>
</feature>
<evidence type="ECO:0000259" key="9">
    <source>
        <dbReference type="Pfam" id="PF00082"/>
    </source>
</evidence>
<dbReference type="InterPro" id="IPR023828">
    <property type="entry name" value="Peptidase_S8_Ser-AS"/>
</dbReference>
<dbReference type="OrthoDB" id="9813435at2"/>
<dbReference type="PROSITE" id="PS00136">
    <property type="entry name" value="SUBTILASE_ASP"/>
    <property type="match status" value="1"/>
</dbReference>
<evidence type="ECO:0000256" key="2">
    <source>
        <dbReference type="ARBA" id="ARBA00022670"/>
    </source>
</evidence>
<dbReference type="GO" id="GO:0006508">
    <property type="term" value="P:proteolysis"/>
    <property type="evidence" value="ECO:0007669"/>
    <property type="project" value="UniProtKB-KW"/>
</dbReference>
<dbReference type="GO" id="GO:0004252">
    <property type="term" value="F:serine-type endopeptidase activity"/>
    <property type="evidence" value="ECO:0007669"/>
    <property type="project" value="UniProtKB-UniRule"/>
</dbReference>
<dbReference type="InterPro" id="IPR036852">
    <property type="entry name" value="Peptidase_S8/S53_dom_sf"/>
</dbReference>
<comment type="similarity">
    <text evidence="1 6 7">Belongs to the peptidase S8 family.</text>
</comment>
<evidence type="ECO:0000256" key="3">
    <source>
        <dbReference type="ARBA" id="ARBA00022801"/>
    </source>
</evidence>
<protein>
    <submittedName>
        <fullName evidence="10">Subtilisin family serine protease</fullName>
    </submittedName>
</protein>
<feature type="active site" description="Charge relay system" evidence="5 6">
    <location>
        <position position="268"/>
    </location>
</feature>
<sequence length="1110" mass="113982">MRRKHVRVAGIALALALATPVVTASAQPVEPAAPDSTETVTTSTVTLLTGDRVTVRTDAAGETTYVVEPADGTGRQVVFLQSEVDGDTYLVPSDVAPLTGAFLDRELFNITELVADGFTDEATDSLPLIVQRDTTARAARGLALPLDDTLALPAVDGVAGDLAKDDTTELGALLAAKAAGDTASARGLSPLAGIEKIWLDGRVEVSALDTNLTQIGAPTAWAEGLTGEGVDVAVLDTGIDLTHPDIAGQVTASADFTDSGSVTDVHGHGTHVAATIAGTGAGAPGLRTGVAPDADLLIGRVLGSDGYGSDSGVIAGMTWAVDQGADVVNMSLGGGASDGSDPVSVALDELAAESGTLFVVAAGNSGPGISTVTAPAVADRALAVAAVDSAGTVAAFSSRGPRIGGGIKPEIAAPGVFITAARAAGTGNGADPLYSTMSGTSMASPHVAGAAAIVAQAHPDWTGEQIKHALTASATPKGSVNHLGAGVVDVPAATDQTLLPSESALALGRVGSEDVQFERTLTVTNTGSETVVADVDGWLSTMAHRDGPDGLYEVSPSVVEIAPGGEAELTVSVDSTGVPIGMYEGYVALTPRDAGVPDMRVPMTLDRAEIVTAMVLSTDGYPMVHAQVGLINLDTGERTVVTTGTDGTGSVRANPGRFAAVATVPVPKADGSAAVAVLTADEIDESGIVVLDARDTREYSVTLEGKETRPEFLVAGLARKAANGQTVSTGLLGGGAYGQFSADDLLVSPTAGLAADSVVFSEHWRLADADSDNRAGDTTTMYDLGYVHDEVADEPMVLTTEDQAALARVEHRWDGPGVATKVQELTFPRIPGAVGIDSSSPSFVPLPADRVDYMTPDVLWQRQLYQRIGKVEMNVDRTFTQYAPGEQTSEAWNGGPFTSNAIVETLGSEMRLRLNDMVDDGGHLGRYADWNWPSQVKASLAVTRDGQKLTTKTLAYDTYSVVLPDAEPATFEVRRTYDAGSTFPAGGQVDTTWTFTGQGGTTVPTLSSVLNLRYDTNTDRLGHGDAGRSLRVGVEVLGAEGEATVTAAAWTTDGGATWTKVNPKSVTASGQMVIGEEHLEAGDVVGFRLAATDATGTAVDQTLLRAVTMD</sequence>
<evidence type="ECO:0000256" key="8">
    <source>
        <dbReference type="SAM" id="SignalP"/>
    </source>
</evidence>
<evidence type="ECO:0000256" key="7">
    <source>
        <dbReference type="RuleBase" id="RU003355"/>
    </source>
</evidence>
<dbReference type="PANTHER" id="PTHR43806:SF11">
    <property type="entry name" value="CEREVISIN-RELATED"/>
    <property type="match status" value="1"/>
</dbReference>
<dbReference type="PROSITE" id="PS51892">
    <property type="entry name" value="SUBTILASE"/>
    <property type="match status" value="1"/>
</dbReference>